<reference evidence="4 5" key="1">
    <citation type="submission" date="2019-08" db="EMBL/GenBank/DDBJ databases">
        <title>The genome sequence of a newly discovered highly antifungal drug resistant Aspergillus species, Aspergillus tanneri NIH 1004.</title>
        <authorList>
            <person name="Mounaud S."/>
            <person name="Singh I."/>
            <person name="Joardar V."/>
            <person name="Pakala S."/>
            <person name="Pakala S."/>
            <person name="Venepally P."/>
            <person name="Chung J.K."/>
            <person name="Losada L."/>
            <person name="Nierman W.C."/>
        </authorList>
    </citation>
    <scope>NUCLEOTIDE SEQUENCE [LARGE SCALE GENOMIC DNA]</scope>
    <source>
        <strain evidence="4 5">NIH1004</strain>
    </source>
</reference>
<dbReference type="EMBL" id="QUQM01000006">
    <property type="protein sequence ID" value="KAA8644977.1"/>
    <property type="molecule type" value="Genomic_DNA"/>
</dbReference>
<dbReference type="GeneID" id="54331890"/>
<name>A0A5M9MQY6_9EURO</name>
<evidence type="ECO:0000313" key="5">
    <source>
        <dbReference type="Proteomes" id="UP000324241"/>
    </source>
</evidence>
<keyword evidence="3" id="KW-0732">Signal</keyword>
<protein>
    <recommendedName>
        <fullName evidence="6">Cutinase</fullName>
    </recommendedName>
</protein>
<dbReference type="OrthoDB" id="2586582at2759"/>
<dbReference type="InterPro" id="IPR000675">
    <property type="entry name" value="Cutinase/axe"/>
</dbReference>
<comment type="caution">
    <text evidence="4">The sequence shown here is derived from an EMBL/GenBank/DDBJ whole genome shotgun (WGS) entry which is preliminary data.</text>
</comment>
<evidence type="ECO:0000256" key="2">
    <source>
        <dbReference type="ARBA" id="ARBA00023157"/>
    </source>
</evidence>
<dbReference type="SMART" id="SM01110">
    <property type="entry name" value="Cutinase"/>
    <property type="match status" value="1"/>
</dbReference>
<evidence type="ECO:0008006" key="6">
    <source>
        <dbReference type="Google" id="ProtNLM"/>
    </source>
</evidence>
<dbReference type="RefSeq" id="XP_033424338.1">
    <property type="nucleotide sequence ID" value="XM_033573786.1"/>
</dbReference>
<feature type="chain" id="PRO_5024279272" description="Cutinase" evidence="3">
    <location>
        <begin position="18"/>
        <end position="199"/>
    </location>
</feature>
<dbReference type="SUPFAM" id="SSF53474">
    <property type="entry name" value="alpha/beta-Hydrolases"/>
    <property type="match status" value="1"/>
</dbReference>
<dbReference type="Pfam" id="PF01083">
    <property type="entry name" value="Cutinase"/>
    <property type="match status" value="1"/>
</dbReference>
<dbReference type="PANTHER" id="PTHR33630">
    <property type="entry name" value="CUTINASE RV1984C-RELATED-RELATED"/>
    <property type="match status" value="1"/>
</dbReference>
<dbReference type="VEuPathDB" id="FungiDB:EYZ11_004496"/>
<dbReference type="Proteomes" id="UP000324241">
    <property type="component" value="Unassembled WGS sequence"/>
</dbReference>
<sequence length="199" mass="21698">MHLLIPPLPFLISALAAQDPCPAGPHIITVRETSASPNEGLVRQLADLAQYALPGSDIHDIEYPATAIGPIYFTSEAEGVKNTTLAIKSFTSQCPKTDIVLLGYSQGAQVVGDVLCGTSELLFSKTDPLPWEFGKQVKAAILMGDVSHVPDAPYAVGNSTNEGWFPRLENTECKPYTNILRSYCDADDRFYSEDKFLIY</sequence>
<evidence type="ECO:0000256" key="3">
    <source>
        <dbReference type="SAM" id="SignalP"/>
    </source>
</evidence>
<evidence type="ECO:0000313" key="4">
    <source>
        <dbReference type="EMBL" id="KAA8644977.1"/>
    </source>
</evidence>
<dbReference type="GO" id="GO:0052689">
    <property type="term" value="F:carboxylic ester hydrolase activity"/>
    <property type="evidence" value="ECO:0007669"/>
    <property type="project" value="UniProtKB-ARBA"/>
</dbReference>
<dbReference type="InterPro" id="IPR029058">
    <property type="entry name" value="AB_hydrolase_fold"/>
</dbReference>
<feature type="signal peptide" evidence="3">
    <location>
        <begin position="1"/>
        <end position="17"/>
    </location>
</feature>
<keyword evidence="1" id="KW-0378">Hydrolase</keyword>
<dbReference type="Gene3D" id="3.40.50.1820">
    <property type="entry name" value="alpha/beta hydrolase"/>
    <property type="match status" value="1"/>
</dbReference>
<gene>
    <name evidence="4" type="ORF">ATNIH1004_009188</name>
</gene>
<keyword evidence="2" id="KW-1015">Disulfide bond</keyword>
<dbReference type="PANTHER" id="PTHR33630:SF9">
    <property type="entry name" value="CUTINASE 4"/>
    <property type="match status" value="1"/>
</dbReference>
<organism evidence="4 5">
    <name type="scientific">Aspergillus tanneri</name>
    <dbReference type="NCBI Taxonomy" id="1220188"/>
    <lineage>
        <taxon>Eukaryota</taxon>
        <taxon>Fungi</taxon>
        <taxon>Dikarya</taxon>
        <taxon>Ascomycota</taxon>
        <taxon>Pezizomycotina</taxon>
        <taxon>Eurotiomycetes</taxon>
        <taxon>Eurotiomycetidae</taxon>
        <taxon>Eurotiales</taxon>
        <taxon>Aspergillaceae</taxon>
        <taxon>Aspergillus</taxon>
        <taxon>Aspergillus subgen. Circumdati</taxon>
    </lineage>
</organism>
<evidence type="ECO:0000256" key="1">
    <source>
        <dbReference type="ARBA" id="ARBA00022801"/>
    </source>
</evidence>
<proteinExistence type="predicted"/>
<accession>A0A5M9MQY6</accession>
<dbReference type="AlphaFoldDB" id="A0A5M9MQY6"/>